<reference evidence="2" key="1">
    <citation type="submission" date="2006-10" db="EMBL/GenBank/DDBJ databases">
        <authorList>
            <person name="Amadeo P."/>
            <person name="Zhao Q."/>
            <person name="Wortman J."/>
            <person name="Fraser-Liggett C."/>
            <person name="Carlton J."/>
        </authorList>
    </citation>
    <scope>NUCLEOTIDE SEQUENCE</scope>
    <source>
        <strain evidence="2">G3</strain>
    </source>
</reference>
<dbReference type="SMR" id="A2DR58"/>
<proteinExistence type="predicted"/>
<accession>A2DR58</accession>
<dbReference type="Pfam" id="PF02121">
    <property type="entry name" value="IP_trans"/>
    <property type="match status" value="1"/>
</dbReference>
<dbReference type="Proteomes" id="UP000001542">
    <property type="component" value="Unassembled WGS sequence"/>
</dbReference>
<dbReference type="InterPro" id="IPR023393">
    <property type="entry name" value="START-like_dom_sf"/>
</dbReference>
<keyword evidence="3" id="KW-1185">Reference proteome</keyword>
<feature type="domain" description="Phosphatidylinositol transfer protein N-terminal" evidence="1">
    <location>
        <begin position="1"/>
        <end position="257"/>
    </location>
</feature>
<sequence>MRIIEWRVIVPMTVQQYQIAQIYAVAKKTLEDSNDKEGIERTSSEMRKYNEKDALYSQYIYSFANKLPSALRWVLPNTLSTLVEDCYDQFPYQHSHFVLKDNEKTLNMTVTTVVSEFQNNEENLIKNDAELYTKEELAKREIHYIDIVNWPTEEEGVKVGEFECPQANIEKLPKATVNNKDTLPEWVKEYKGPMVIARKIIRINIDIFAIGGPTEEFIGKQFMPNIYANSHQRMVLTAPSWFDIDLKKAREYESDCYQKVQNMLASEVAPSHNVFYFIYF</sequence>
<gene>
    <name evidence="2" type="ORF">TVAG_303760</name>
</gene>
<reference evidence="2" key="2">
    <citation type="journal article" date="2007" name="Science">
        <title>Draft genome sequence of the sexually transmitted pathogen Trichomonas vaginalis.</title>
        <authorList>
            <person name="Carlton J.M."/>
            <person name="Hirt R.P."/>
            <person name="Silva J.C."/>
            <person name="Delcher A.L."/>
            <person name="Schatz M."/>
            <person name="Zhao Q."/>
            <person name="Wortman J.R."/>
            <person name="Bidwell S.L."/>
            <person name="Alsmark U.C.M."/>
            <person name="Besteiro S."/>
            <person name="Sicheritz-Ponten T."/>
            <person name="Noel C.J."/>
            <person name="Dacks J.B."/>
            <person name="Foster P.G."/>
            <person name="Simillion C."/>
            <person name="Van de Peer Y."/>
            <person name="Miranda-Saavedra D."/>
            <person name="Barton G.J."/>
            <person name="Westrop G.D."/>
            <person name="Mueller S."/>
            <person name="Dessi D."/>
            <person name="Fiori P.L."/>
            <person name="Ren Q."/>
            <person name="Paulsen I."/>
            <person name="Zhang H."/>
            <person name="Bastida-Corcuera F.D."/>
            <person name="Simoes-Barbosa A."/>
            <person name="Brown M.T."/>
            <person name="Hayes R.D."/>
            <person name="Mukherjee M."/>
            <person name="Okumura C.Y."/>
            <person name="Schneider R."/>
            <person name="Smith A.J."/>
            <person name="Vanacova S."/>
            <person name="Villalvazo M."/>
            <person name="Haas B.J."/>
            <person name="Pertea M."/>
            <person name="Feldblyum T.V."/>
            <person name="Utterback T.R."/>
            <person name="Shu C.L."/>
            <person name="Osoegawa K."/>
            <person name="de Jong P.J."/>
            <person name="Hrdy I."/>
            <person name="Horvathova L."/>
            <person name="Zubacova Z."/>
            <person name="Dolezal P."/>
            <person name="Malik S.B."/>
            <person name="Logsdon J.M. Jr."/>
            <person name="Henze K."/>
            <person name="Gupta A."/>
            <person name="Wang C.C."/>
            <person name="Dunne R.L."/>
            <person name="Upcroft J.A."/>
            <person name="Upcroft P."/>
            <person name="White O."/>
            <person name="Salzberg S.L."/>
            <person name="Tang P."/>
            <person name="Chiu C.-H."/>
            <person name="Lee Y.-S."/>
            <person name="Embley T.M."/>
            <person name="Coombs G.H."/>
            <person name="Mottram J.C."/>
            <person name="Tachezy J."/>
            <person name="Fraser-Liggett C.M."/>
            <person name="Johnson P.J."/>
        </authorList>
    </citation>
    <scope>NUCLEOTIDE SEQUENCE [LARGE SCALE GENOMIC DNA]</scope>
    <source>
        <strain evidence="2">G3</strain>
    </source>
</reference>
<dbReference type="VEuPathDB" id="TrichDB:TVAGG3_0695360"/>
<dbReference type="RefSeq" id="XP_001329380.1">
    <property type="nucleotide sequence ID" value="XM_001329345.1"/>
</dbReference>
<dbReference type="GO" id="GO:0005548">
    <property type="term" value="F:phospholipid transporter activity"/>
    <property type="evidence" value="ECO:0007669"/>
    <property type="project" value="InterPro"/>
</dbReference>
<dbReference type="Gene3D" id="3.30.530.20">
    <property type="match status" value="1"/>
</dbReference>
<dbReference type="InParanoid" id="A2DR58"/>
<dbReference type="EMBL" id="DS113234">
    <property type="protein sequence ID" value="EAY17157.1"/>
    <property type="molecule type" value="Genomic_DNA"/>
</dbReference>
<evidence type="ECO:0000313" key="2">
    <source>
        <dbReference type="EMBL" id="EAY17157.1"/>
    </source>
</evidence>
<dbReference type="VEuPathDB" id="TrichDB:TVAG_303760"/>
<dbReference type="SUPFAM" id="SSF55961">
    <property type="entry name" value="Bet v1-like"/>
    <property type="match status" value="1"/>
</dbReference>
<dbReference type="InterPro" id="IPR001666">
    <property type="entry name" value="PI_transfer"/>
</dbReference>
<protein>
    <submittedName>
        <fullName evidence="2">Phosphatidylinositol transfer protein</fullName>
    </submittedName>
</protein>
<dbReference type="InterPro" id="IPR055261">
    <property type="entry name" value="PI_transfer_N"/>
</dbReference>
<dbReference type="STRING" id="5722.A2DR58"/>
<evidence type="ECO:0000259" key="1">
    <source>
        <dbReference type="Pfam" id="PF02121"/>
    </source>
</evidence>
<evidence type="ECO:0000313" key="3">
    <source>
        <dbReference type="Proteomes" id="UP000001542"/>
    </source>
</evidence>
<dbReference type="OrthoDB" id="10053061at2759"/>
<dbReference type="AlphaFoldDB" id="A2DR58"/>
<name>A2DR58_TRIV3</name>
<dbReference type="KEGG" id="tva:4775172"/>
<organism evidence="2 3">
    <name type="scientific">Trichomonas vaginalis (strain ATCC PRA-98 / G3)</name>
    <dbReference type="NCBI Taxonomy" id="412133"/>
    <lineage>
        <taxon>Eukaryota</taxon>
        <taxon>Metamonada</taxon>
        <taxon>Parabasalia</taxon>
        <taxon>Trichomonadida</taxon>
        <taxon>Trichomonadidae</taxon>
        <taxon>Trichomonas</taxon>
    </lineage>
</organism>
<dbReference type="PANTHER" id="PTHR10658:SF11">
    <property type="entry name" value="VIBRATOR, ISOFORM B"/>
    <property type="match status" value="1"/>
</dbReference>
<dbReference type="PANTHER" id="PTHR10658">
    <property type="entry name" value="PHOSPHATIDYLINOSITOL TRANSFER PROTEIN"/>
    <property type="match status" value="1"/>
</dbReference>
<dbReference type="eggNOG" id="KOG3668">
    <property type="taxonomic scope" value="Eukaryota"/>
</dbReference>